<keyword evidence="4" id="KW-0804">Transcription</keyword>
<protein>
    <submittedName>
        <fullName evidence="7">RNA polymerase sigma-70 factor (ECF subfamily)</fullName>
    </submittedName>
</protein>
<dbReference type="Proteomes" id="UP001247620">
    <property type="component" value="Unassembled WGS sequence"/>
</dbReference>
<evidence type="ECO:0000313" key="8">
    <source>
        <dbReference type="Proteomes" id="UP001247620"/>
    </source>
</evidence>
<dbReference type="InterPro" id="IPR036388">
    <property type="entry name" value="WH-like_DNA-bd_sf"/>
</dbReference>
<dbReference type="PANTHER" id="PTHR43133:SF46">
    <property type="entry name" value="RNA POLYMERASE SIGMA-70 FACTOR ECF SUBFAMILY"/>
    <property type="match status" value="1"/>
</dbReference>
<comment type="similarity">
    <text evidence="1">Belongs to the sigma-70 factor family. ECF subfamily.</text>
</comment>
<keyword evidence="3" id="KW-0731">Sigma factor</keyword>
<dbReference type="NCBIfam" id="TIGR02937">
    <property type="entry name" value="sigma70-ECF"/>
    <property type="match status" value="1"/>
</dbReference>
<dbReference type="InterPro" id="IPR039425">
    <property type="entry name" value="RNA_pol_sigma-70-like"/>
</dbReference>
<feature type="domain" description="RNA polymerase sigma factor 70 region 4 type 2" evidence="6">
    <location>
        <begin position="129"/>
        <end position="176"/>
    </location>
</feature>
<comment type="caution">
    <text evidence="7">The sequence shown here is derived from an EMBL/GenBank/DDBJ whole genome shotgun (WGS) entry which is preliminary data.</text>
</comment>
<dbReference type="Pfam" id="PF08281">
    <property type="entry name" value="Sigma70_r4_2"/>
    <property type="match status" value="1"/>
</dbReference>
<dbReference type="Pfam" id="PF04542">
    <property type="entry name" value="Sigma70_r2"/>
    <property type="match status" value="1"/>
</dbReference>
<dbReference type="InterPro" id="IPR013249">
    <property type="entry name" value="RNA_pol_sigma70_r4_t2"/>
</dbReference>
<dbReference type="InterPro" id="IPR007627">
    <property type="entry name" value="RNA_pol_sigma70_r2"/>
</dbReference>
<proteinExistence type="inferred from homology"/>
<evidence type="ECO:0000259" key="5">
    <source>
        <dbReference type="Pfam" id="PF04542"/>
    </source>
</evidence>
<evidence type="ECO:0000256" key="4">
    <source>
        <dbReference type="ARBA" id="ARBA00023163"/>
    </source>
</evidence>
<dbReference type="PANTHER" id="PTHR43133">
    <property type="entry name" value="RNA POLYMERASE ECF-TYPE SIGMA FACTO"/>
    <property type="match status" value="1"/>
</dbReference>
<keyword evidence="8" id="KW-1185">Reference proteome</keyword>
<evidence type="ECO:0000256" key="2">
    <source>
        <dbReference type="ARBA" id="ARBA00023015"/>
    </source>
</evidence>
<dbReference type="RefSeq" id="WP_310099423.1">
    <property type="nucleotide sequence ID" value="NZ_JAVDUU010000004.1"/>
</dbReference>
<sequence length="193" mass="22698">MNQSIHLSDLWSQVVADNQHAYALLHKDLYPGLYNYLLQMVKDEEIANDLLQELFVKLWHKRKQIKVINNVKAYFFTACRSMAINHFRKIKSQISKLEHLAQTEFTFSPEDILVAAEEDTHLKNTMAIALNALPARQREIIYLKYYQEMEYSKIAEITGIRYQSVTNHVFRALETLRAKFGQFKSEEVFASFF</sequence>
<name>A0ABU1TFM7_9SPHI</name>
<evidence type="ECO:0000256" key="3">
    <source>
        <dbReference type="ARBA" id="ARBA00023082"/>
    </source>
</evidence>
<organism evidence="7 8">
    <name type="scientific">Mucilaginibacter pocheonensis</name>
    <dbReference type="NCBI Taxonomy" id="398050"/>
    <lineage>
        <taxon>Bacteria</taxon>
        <taxon>Pseudomonadati</taxon>
        <taxon>Bacteroidota</taxon>
        <taxon>Sphingobacteriia</taxon>
        <taxon>Sphingobacteriales</taxon>
        <taxon>Sphingobacteriaceae</taxon>
        <taxon>Mucilaginibacter</taxon>
    </lineage>
</organism>
<evidence type="ECO:0000256" key="1">
    <source>
        <dbReference type="ARBA" id="ARBA00010641"/>
    </source>
</evidence>
<dbReference type="InterPro" id="IPR013325">
    <property type="entry name" value="RNA_pol_sigma_r2"/>
</dbReference>
<reference evidence="7 8" key="1">
    <citation type="submission" date="2023-07" db="EMBL/GenBank/DDBJ databases">
        <title>Sorghum-associated microbial communities from plants grown in Nebraska, USA.</title>
        <authorList>
            <person name="Schachtman D."/>
        </authorList>
    </citation>
    <scope>NUCLEOTIDE SEQUENCE [LARGE SCALE GENOMIC DNA]</scope>
    <source>
        <strain evidence="7 8">3262</strain>
    </source>
</reference>
<feature type="domain" description="RNA polymerase sigma-70 region 2" evidence="5">
    <location>
        <begin position="27"/>
        <end position="90"/>
    </location>
</feature>
<dbReference type="InterPro" id="IPR014284">
    <property type="entry name" value="RNA_pol_sigma-70_dom"/>
</dbReference>
<dbReference type="InterPro" id="IPR013324">
    <property type="entry name" value="RNA_pol_sigma_r3/r4-like"/>
</dbReference>
<dbReference type="SUPFAM" id="SSF88946">
    <property type="entry name" value="Sigma2 domain of RNA polymerase sigma factors"/>
    <property type="match status" value="1"/>
</dbReference>
<accession>A0ABU1TFM7</accession>
<gene>
    <name evidence="7" type="ORF">J2W55_003911</name>
</gene>
<dbReference type="Gene3D" id="1.10.1740.10">
    <property type="match status" value="1"/>
</dbReference>
<dbReference type="Gene3D" id="1.10.10.10">
    <property type="entry name" value="Winged helix-like DNA-binding domain superfamily/Winged helix DNA-binding domain"/>
    <property type="match status" value="1"/>
</dbReference>
<evidence type="ECO:0000313" key="7">
    <source>
        <dbReference type="EMBL" id="MDR6944051.1"/>
    </source>
</evidence>
<evidence type="ECO:0000259" key="6">
    <source>
        <dbReference type="Pfam" id="PF08281"/>
    </source>
</evidence>
<dbReference type="SUPFAM" id="SSF88659">
    <property type="entry name" value="Sigma3 and sigma4 domains of RNA polymerase sigma factors"/>
    <property type="match status" value="1"/>
</dbReference>
<dbReference type="CDD" id="cd06171">
    <property type="entry name" value="Sigma70_r4"/>
    <property type="match status" value="1"/>
</dbReference>
<keyword evidence="2" id="KW-0805">Transcription regulation</keyword>
<dbReference type="EMBL" id="JAVDUU010000004">
    <property type="protein sequence ID" value="MDR6944051.1"/>
    <property type="molecule type" value="Genomic_DNA"/>
</dbReference>